<accession>A0A671RHS5</accession>
<dbReference type="GO" id="GO:0008270">
    <property type="term" value="F:zinc ion binding"/>
    <property type="evidence" value="ECO:0007669"/>
    <property type="project" value="UniProtKB-KW"/>
</dbReference>
<evidence type="ECO:0000256" key="5">
    <source>
        <dbReference type="ARBA" id="ARBA00023163"/>
    </source>
</evidence>
<feature type="domain" description="C2H2-type" evidence="10">
    <location>
        <begin position="7"/>
        <end position="31"/>
    </location>
</feature>
<evidence type="ECO:0000259" key="11">
    <source>
        <dbReference type="PROSITE" id="PS50217"/>
    </source>
</evidence>
<keyword evidence="8" id="KW-0863">Zinc-finger</keyword>
<evidence type="ECO:0000256" key="2">
    <source>
        <dbReference type="ARBA" id="ARBA00023015"/>
    </source>
</evidence>
<name>A0A671RHS5_9TELE</name>
<feature type="compositionally biased region" description="Polar residues" evidence="9">
    <location>
        <begin position="175"/>
        <end position="199"/>
    </location>
</feature>
<proteinExistence type="inferred from homology"/>
<dbReference type="Gene3D" id="1.20.5.170">
    <property type="match status" value="1"/>
</dbReference>
<evidence type="ECO:0000256" key="8">
    <source>
        <dbReference type="PROSITE-ProRule" id="PRU00042"/>
    </source>
</evidence>
<dbReference type="RefSeq" id="XP_016322606.1">
    <property type="nucleotide sequence ID" value="XM_016467120.1"/>
</dbReference>
<dbReference type="SUPFAM" id="SSF57959">
    <property type="entry name" value="Leucine zipper domain"/>
    <property type="match status" value="1"/>
</dbReference>
<evidence type="ECO:0000256" key="7">
    <source>
        <dbReference type="PIRNR" id="PIRNR003153"/>
    </source>
</evidence>
<keyword evidence="5 7" id="KW-0804">Transcription</keyword>
<dbReference type="CDD" id="cd14687">
    <property type="entry name" value="bZIP_ATF2"/>
    <property type="match status" value="1"/>
</dbReference>
<dbReference type="InterPro" id="IPR013087">
    <property type="entry name" value="Znf_C2H2_type"/>
</dbReference>
<dbReference type="Gene3D" id="3.30.160.60">
    <property type="entry name" value="Classic Zinc Finger"/>
    <property type="match status" value="1"/>
</dbReference>
<protein>
    <submittedName>
        <fullName evidence="12">Cyclic AMP-dependent transcription factor ATF-7-like</fullName>
    </submittedName>
</protein>
<dbReference type="PROSITE" id="PS00036">
    <property type="entry name" value="BZIP_BASIC"/>
    <property type="match status" value="1"/>
</dbReference>
<gene>
    <name evidence="12" type="primary">atf7b</name>
</gene>
<evidence type="ECO:0000256" key="9">
    <source>
        <dbReference type="SAM" id="MobiDB-lite"/>
    </source>
</evidence>
<feature type="compositionally biased region" description="Low complexity" evidence="9">
    <location>
        <begin position="147"/>
        <end position="158"/>
    </location>
</feature>
<feature type="compositionally biased region" description="Pro residues" evidence="9">
    <location>
        <begin position="235"/>
        <end position="244"/>
    </location>
</feature>
<dbReference type="Pfam" id="PF00170">
    <property type="entry name" value="bZIP_1"/>
    <property type="match status" value="1"/>
</dbReference>
<feature type="compositionally biased region" description="Basic and acidic residues" evidence="9">
    <location>
        <begin position="137"/>
        <end position="146"/>
    </location>
</feature>
<dbReference type="GO" id="GO:0003700">
    <property type="term" value="F:DNA-binding transcription factor activity"/>
    <property type="evidence" value="ECO:0007669"/>
    <property type="project" value="UniProtKB-UniRule"/>
</dbReference>
<dbReference type="GO" id="GO:0003677">
    <property type="term" value="F:DNA binding"/>
    <property type="evidence" value="ECO:0007669"/>
    <property type="project" value="UniProtKB-UniRule"/>
</dbReference>
<dbReference type="InterPro" id="IPR036236">
    <property type="entry name" value="Znf_C2H2_sf"/>
</dbReference>
<evidence type="ECO:0000256" key="1">
    <source>
        <dbReference type="ARBA" id="ARBA00004123"/>
    </source>
</evidence>
<evidence type="ECO:0000313" key="13">
    <source>
        <dbReference type="Proteomes" id="UP000472260"/>
    </source>
</evidence>
<dbReference type="PANTHER" id="PTHR19304">
    <property type="entry name" value="CYCLIC-AMP RESPONSE ELEMENT BINDING PROTEIN"/>
    <property type="match status" value="1"/>
</dbReference>
<dbReference type="AlphaFoldDB" id="A0A671RHS5"/>
<keyword evidence="8" id="KW-0479">Metal-binding</keyword>
<dbReference type="SUPFAM" id="SSF57667">
    <property type="entry name" value="beta-beta-alpha zinc fingers"/>
    <property type="match status" value="1"/>
</dbReference>
<dbReference type="Ensembl" id="ENSSANT00000087951.1">
    <property type="protein sequence ID" value="ENSSANP00000082757.1"/>
    <property type="gene ID" value="ENSSANG00000041053.1"/>
</dbReference>
<dbReference type="PROSITE" id="PS50157">
    <property type="entry name" value="ZINC_FINGER_C2H2_2"/>
    <property type="match status" value="1"/>
</dbReference>
<evidence type="ECO:0000313" key="12">
    <source>
        <dbReference type="Ensembl" id="ENSSANP00000082757.1"/>
    </source>
</evidence>
<feature type="region of interest" description="Disordered" evidence="9">
    <location>
        <begin position="226"/>
        <end position="289"/>
    </location>
</feature>
<dbReference type="InterPro" id="IPR046347">
    <property type="entry name" value="bZIP_sf"/>
</dbReference>
<keyword evidence="3 7" id="KW-0238">DNA-binding</keyword>
<reference evidence="12" key="1">
    <citation type="submission" date="2025-08" db="UniProtKB">
        <authorList>
            <consortium name="Ensembl"/>
        </authorList>
    </citation>
    <scope>IDENTIFICATION</scope>
</reference>
<keyword evidence="2 7" id="KW-0805">Transcription regulation</keyword>
<evidence type="ECO:0000256" key="3">
    <source>
        <dbReference type="ARBA" id="ARBA00023125"/>
    </source>
</evidence>
<dbReference type="SMART" id="SM00338">
    <property type="entry name" value="BRLZ"/>
    <property type="match status" value="1"/>
</dbReference>
<keyword evidence="8" id="KW-0862">Zinc</keyword>
<dbReference type="InterPro" id="IPR051027">
    <property type="entry name" value="bZIP_transcription_factors"/>
</dbReference>
<dbReference type="GeneID" id="107673513"/>
<feature type="compositionally biased region" description="Low complexity" evidence="9">
    <location>
        <begin position="110"/>
        <end position="122"/>
    </location>
</feature>
<comment type="subcellular location">
    <subcellularLocation>
        <location evidence="1 7">Nucleus</location>
    </subcellularLocation>
</comment>
<dbReference type="PROSITE" id="PS00028">
    <property type="entry name" value="ZINC_FINGER_C2H2_1"/>
    <property type="match status" value="1"/>
</dbReference>
<feature type="domain" description="BZIP" evidence="11">
    <location>
        <begin position="286"/>
        <end position="349"/>
    </location>
</feature>
<dbReference type="GO" id="GO:0005634">
    <property type="term" value="C:nucleus"/>
    <property type="evidence" value="ECO:0007669"/>
    <property type="project" value="UniProtKB-SubCell"/>
</dbReference>
<evidence type="ECO:0000256" key="6">
    <source>
        <dbReference type="ARBA" id="ARBA00023242"/>
    </source>
</evidence>
<keyword evidence="13" id="KW-1185">Reference proteome</keyword>
<evidence type="ECO:0000259" key="10">
    <source>
        <dbReference type="PROSITE" id="PS50157"/>
    </source>
</evidence>
<dbReference type="FunFam" id="1.20.5.170:FF:000010">
    <property type="entry name" value="Cyclic AMP-dependent transcription factor ATF-2"/>
    <property type="match status" value="1"/>
</dbReference>
<sequence>MGDDRPFVCTALGCGQRFTNEDHLAVHKHKHEMTLKFGQARTDTVIIADQTPTPTRFLKNCEEVGLFSELAGSFEQDLRKTEEERRIKGTLPALQTPTEVKEREGPLEIDSSPPDSPDSASSMTNSKDAVAMAKEPIAMRKAKDVPPRTAASSTPTPTIVRPGSLPLHQGFDAMNPTQPSPTSVITRTPPSNRLSSPSGSFPMLMQLPNGQTVPLLPSPGQTSVISLARSSNPVPNIPGIPGPPIGGSSSGSSSPSGYSTHSDAKTVSPAPPKGGRRRRGADIEPDERRRRFLERNRAAASRCRQKRKVWVSALEKRAEELATANVTLTSEVSLLRTEVTHLKELLLAHKDCPVTSMQKKAYLAAGVDESSVAALVMPVSVPAPVSVNGLSVRAAEAVAVLAGMGSGQWSNTAGDASSQSQPTSR</sequence>
<organism evidence="12 13">
    <name type="scientific">Sinocyclocheilus anshuiensis</name>
    <dbReference type="NCBI Taxonomy" id="1608454"/>
    <lineage>
        <taxon>Eukaryota</taxon>
        <taxon>Metazoa</taxon>
        <taxon>Chordata</taxon>
        <taxon>Craniata</taxon>
        <taxon>Vertebrata</taxon>
        <taxon>Euteleostomi</taxon>
        <taxon>Actinopterygii</taxon>
        <taxon>Neopterygii</taxon>
        <taxon>Teleostei</taxon>
        <taxon>Ostariophysi</taxon>
        <taxon>Cypriniformes</taxon>
        <taxon>Cyprinidae</taxon>
        <taxon>Cyprininae</taxon>
        <taxon>Sinocyclocheilus</taxon>
    </lineage>
</organism>
<dbReference type="PROSITE" id="PS50217">
    <property type="entry name" value="BZIP"/>
    <property type="match status" value="1"/>
</dbReference>
<dbReference type="InterPro" id="IPR004827">
    <property type="entry name" value="bZIP"/>
</dbReference>
<keyword evidence="6 7" id="KW-0539">Nucleus</keyword>
<comment type="similarity">
    <text evidence="7">Belongs to the bZIP family.</text>
</comment>
<dbReference type="PIRSF" id="PIRSF003153">
    <property type="entry name" value="ATF2_CRE-BP1"/>
    <property type="match status" value="1"/>
</dbReference>
<reference evidence="12" key="2">
    <citation type="submission" date="2025-09" db="UniProtKB">
        <authorList>
            <consortium name="Ensembl"/>
        </authorList>
    </citation>
    <scope>IDENTIFICATION</scope>
</reference>
<feature type="region of interest" description="Disordered" evidence="9">
    <location>
        <begin position="81"/>
        <end position="199"/>
    </location>
</feature>
<feature type="compositionally biased region" description="Basic and acidic residues" evidence="9">
    <location>
        <begin position="280"/>
        <end position="289"/>
    </location>
</feature>
<keyword evidence="4 7" id="KW-0010">Activator</keyword>
<evidence type="ECO:0000256" key="4">
    <source>
        <dbReference type="ARBA" id="ARBA00023159"/>
    </source>
</evidence>
<dbReference type="InterPro" id="IPR016378">
    <property type="entry name" value="TF_CRE-BP1-typ"/>
</dbReference>
<dbReference type="CTD" id="567018"/>
<dbReference type="Proteomes" id="UP000472260">
    <property type="component" value="Unassembled WGS sequence"/>
</dbReference>
<feature type="compositionally biased region" description="Low complexity" evidence="9">
    <location>
        <begin position="246"/>
        <end position="257"/>
    </location>
</feature>